<keyword evidence="3" id="KW-0964">Secreted</keyword>
<accession>A0A834GNM6</accession>
<evidence type="ECO:0000256" key="7">
    <source>
        <dbReference type="ARBA" id="ARBA00034457"/>
    </source>
</evidence>
<feature type="domain" description="Prolamin-like" evidence="11">
    <location>
        <begin position="49"/>
        <end position="112"/>
    </location>
</feature>
<reference evidence="12" key="1">
    <citation type="submission" date="2019-11" db="EMBL/GenBank/DDBJ databases">
        <authorList>
            <person name="Liu Y."/>
            <person name="Hou J."/>
            <person name="Li T.-Q."/>
            <person name="Guan C.-H."/>
            <person name="Wu X."/>
            <person name="Wu H.-Z."/>
            <person name="Ling F."/>
            <person name="Zhang R."/>
            <person name="Shi X.-G."/>
            <person name="Ren J.-P."/>
            <person name="Chen E.-F."/>
            <person name="Sun J.-M."/>
        </authorList>
    </citation>
    <scope>NUCLEOTIDE SEQUENCE</scope>
    <source>
        <strain evidence="12">Adult_tree_wgs_1</strain>
        <tissue evidence="12">Leaves</tissue>
    </source>
</reference>
<keyword evidence="4 10" id="KW-0732">Signal</keyword>
<dbReference type="Pfam" id="PF05617">
    <property type="entry name" value="Prolamin_like"/>
    <property type="match status" value="1"/>
</dbReference>
<keyword evidence="6" id="KW-0968">Cytoplasmic vesicle</keyword>
<evidence type="ECO:0000256" key="1">
    <source>
        <dbReference type="ARBA" id="ARBA00004541"/>
    </source>
</evidence>
<dbReference type="InterPro" id="IPR008502">
    <property type="entry name" value="Prolamin-like"/>
</dbReference>
<sequence>MAYHQNILPTLLISCFLAFSMAASRPLDSNPKPTLMARLKLDQETGKGCWDSLFQLQSCTGEVILFFLNGETYLGPGCCSAVRIIEHHCWPSMLGSLGFTSEEGDILRGYCDATESDSGSGSAPPPPEAVVGPNVNMSRDSIP</sequence>
<dbReference type="GO" id="GO:0005576">
    <property type="term" value="C:extracellular region"/>
    <property type="evidence" value="ECO:0007669"/>
    <property type="project" value="UniProtKB-SubCell"/>
</dbReference>
<evidence type="ECO:0000256" key="2">
    <source>
        <dbReference type="ARBA" id="ARBA00004613"/>
    </source>
</evidence>
<evidence type="ECO:0000256" key="3">
    <source>
        <dbReference type="ARBA" id="ARBA00022525"/>
    </source>
</evidence>
<dbReference type="PANTHER" id="PTHR35293:SF1">
    <property type="entry name" value="EGG CELL-SECRETED PROTEIN 1.5"/>
    <property type="match status" value="1"/>
</dbReference>
<evidence type="ECO:0000256" key="10">
    <source>
        <dbReference type="SAM" id="SignalP"/>
    </source>
</evidence>
<keyword evidence="13" id="KW-1185">Reference proteome</keyword>
<evidence type="ECO:0000313" key="13">
    <source>
        <dbReference type="Proteomes" id="UP000626092"/>
    </source>
</evidence>
<evidence type="ECO:0000313" key="12">
    <source>
        <dbReference type="EMBL" id="KAF7134857.1"/>
    </source>
</evidence>
<dbReference type="GO" id="GO:2000008">
    <property type="term" value="P:regulation of protein localization to cell surface"/>
    <property type="evidence" value="ECO:0007669"/>
    <property type="project" value="UniProtKB-ARBA"/>
</dbReference>
<dbReference type="PANTHER" id="PTHR35293">
    <property type="entry name" value="EGG CELL-SECRETED PROTEIN 1.5"/>
    <property type="match status" value="1"/>
</dbReference>
<evidence type="ECO:0000256" key="5">
    <source>
        <dbReference type="ARBA" id="ARBA00023279"/>
    </source>
</evidence>
<keyword evidence="5" id="KW-0278">Fertilization</keyword>
<dbReference type="InterPro" id="IPR044711">
    <property type="entry name" value="EC11-15"/>
</dbReference>
<dbReference type="OrthoDB" id="776947at2759"/>
<comment type="caution">
    <text evidence="12">The sequence shown here is derived from an EMBL/GenBank/DDBJ whole genome shotgun (WGS) entry which is preliminary data.</text>
</comment>
<feature type="chain" id="PRO_5032468887" description="Prolamin-like domain-containing protein" evidence="10">
    <location>
        <begin position="23"/>
        <end position="143"/>
    </location>
</feature>
<dbReference type="GO" id="GO:0009567">
    <property type="term" value="P:double fertilization forming a zygote and endosperm"/>
    <property type="evidence" value="ECO:0007669"/>
    <property type="project" value="InterPro"/>
</dbReference>
<comment type="function">
    <text evidence="7">Involved in the regulation of gamete interactions during the double fertilization and to prevent multiple-pollen tube attraction; mediates the redistribution of the gamete fusogen HAP2/GCS1 to the cell surface after secretion upon sperm arrival.</text>
</comment>
<evidence type="ECO:0000256" key="8">
    <source>
        <dbReference type="ARBA" id="ARBA00034484"/>
    </source>
</evidence>
<dbReference type="GO" id="GO:0080155">
    <property type="term" value="P:regulation of double fertilization forming a zygote and endosperm"/>
    <property type="evidence" value="ECO:0007669"/>
    <property type="project" value="UniProtKB-ARBA"/>
</dbReference>
<evidence type="ECO:0000256" key="9">
    <source>
        <dbReference type="SAM" id="MobiDB-lite"/>
    </source>
</evidence>
<dbReference type="Proteomes" id="UP000626092">
    <property type="component" value="Unassembled WGS sequence"/>
</dbReference>
<name>A0A834GNM6_RHOSS</name>
<dbReference type="AlphaFoldDB" id="A0A834GNM6"/>
<evidence type="ECO:0000256" key="4">
    <source>
        <dbReference type="ARBA" id="ARBA00022729"/>
    </source>
</evidence>
<evidence type="ECO:0000259" key="11">
    <source>
        <dbReference type="Pfam" id="PF05617"/>
    </source>
</evidence>
<evidence type="ECO:0000256" key="6">
    <source>
        <dbReference type="ARBA" id="ARBA00023329"/>
    </source>
</evidence>
<proteinExistence type="inferred from homology"/>
<gene>
    <name evidence="12" type="ORF">RHSIM_Rhsim08G0004100</name>
</gene>
<protein>
    <recommendedName>
        <fullName evidence="11">Prolamin-like domain-containing protein</fullName>
    </recommendedName>
</protein>
<organism evidence="12 13">
    <name type="scientific">Rhododendron simsii</name>
    <name type="common">Sims's rhododendron</name>
    <dbReference type="NCBI Taxonomy" id="118357"/>
    <lineage>
        <taxon>Eukaryota</taxon>
        <taxon>Viridiplantae</taxon>
        <taxon>Streptophyta</taxon>
        <taxon>Embryophyta</taxon>
        <taxon>Tracheophyta</taxon>
        <taxon>Spermatophyta</taxon>
        <taxon>Magnoliopsida</taxon>
        <taxon>eudicotyledons</taxon>
        <taxon>Gunneridae</taxon>
        <taxon>Pentapetalae</taxon>
        <taxon>asterids</taxon>
        <taxon>Ericales</taxon>
        <taxon>Ericaceae</taxon>
        <taxon>Ericoideae</taxon>
        <taxon>Rhodoreae</taxon>
        <taxon>Rhododendron</taxon>
    </lineage>
</organism>
<comment type="similarity">
    <text evidence="8">Belongs to the plant egg cell-secreted peptide family.</text>
</comment>
<dbReference type="GO" id="GO:0031410">
    <property type="term" value="C:cytoplasmic vesicle"/>
    <property type="evidence" value="ECO:0007669"/>
    <property type="project" value="UniProtKB-SubCell"/>
</dbReference>
<dbReference type="EMBL" id="WJXA01000008">
    <property type="protein sequence ID" value="KAF7134857.1"/>
    <property type="molecule type" value="Genomic_DNA"/>
</dbReference>
<feature type="region of interest" description="Disordered" evidence="9">
    <location>
        <begin position="114"/>
        <end position="143"/>
    </location>
</feature>
<comment type="subcellular location">
    <subcellularLocation>
        <location evidence="1">Cytoplasmic vesicle</location>
    </subcellularLocation>
    <subcellularLocation>
        <location evidence="2">Secreted</location>
    </subcellularLocation>
</comment>
<feature type="signal peptide" evidence="10">
    <location>
        <begin position="1"/>
        <end position="22"/>
    </location>
</feature>